<name>A0A4R9M4T9_9LEPT</name>
<dbReference type="OrthoDB" id="326320at2"/>
<dbReference type="Pfam" id="PF13730">
    <property type="entry name" value="HTH_36"/>
    <property type="match status" value="1"/>
</dbReference>
<comment type="caution">
    <text evidence="1">The sequence shown here is derived from an EMBL/GenBank/DDBJ whole genome shotgun (WGS) entry which is preliminary data.</text>
</comment>
<dbReference type="Proteomes" id="UP000298058">
    <property type="component" value="Unassembled WGS sequence"/>
</dbReference>
<gene>
    <name evidence="1" type="ORF">EHS15_04810</name>
</gene>
<dbReference type="SUPFAM" id="SSF46785">
    <property type="entry name" value="Winged helix' DNA-binding domain"/>
    <property type="match status" value="1"/>
</dbReference>
<dbReference type="InterPro" id="IPR036390">
    <property type="entry name" value="WH_DNA-bd_sf"/>
</dbReference>
<dbReference type="EMBL" id="RQHW01000015">
    <property type="protein sequence ID" value="TGN20259.1"/>
    <property type="molecule type" value="Genomic_DNA"/>
</dbReference>
<evidence type="ECO:0000313" key="1">
    <source>
        <dbReference type="EMBL" id="TGN20259.1"/>
    </source>
</evidence>
<accession>A0A4R9M4T9</accession>
<proteinExistence type="predicted"/>
<sequence>MKRNLRLPVWAQDLDLPMTAKLLIAEIESLHRNKGCFASNAYFAELLGIQINTVAKNISLLRKKGYLETVSFDGRKRVLAPIGVGEGRSFLSGEGSFGSSSRSDLDENPTPLLVHKEDTRKITYKRTEIDRKNLNSKLTRFSPSTRKMILEQIVIGEDGICALPERASPRMKLIWDSLQRKNVVTGG</sequence>
<organism evidence="1 2">
    <name type="scientific">Leptospira idonii</name>
    <dbReference type="NCBI Taxonomy" id="1193500"/>
    <lineage>
        <taxon>Bacteria</taxon>
        <taxon>Pseudomonadati</taxon>
        <taxon>Spirochaetota</taxon>
        <taxon>Spirochaetia</taxon>
        <taxon>Leptospirales</taxon>
        <taxon>Leptospiraceae</taxon>
        <taxon>Leptospira</taxon>
    </lineage>
</organism>
<dbReference type="RefSeq" id="WP_135759416.1">
    <property type="nucleotide sequence ID" value="NZ_RQHW01000015.1"/>
</dbReference>
<protein>
    <submittedName>
        <fullName evidence="1">Helix-turn-helix domain-containing protein</fullName>
    </submittedName>
</protein>
<reference evidence="1" key="1">
    <citation type="journal article" date="2019" name="PLoS Negl. Trop. Dis.">
        <title>Revisiting the worldwide diversity of Leptospira species in the environment.</title>
        <authorList>
            <person name="Vincent A.T."/>
            <person name="Schiettekatte O."/>
            <person name="Bourhy P."/>
            <person name="Veyrier F.J."/>
            <person name="Picardeau M."/>
        </authorList>
    </citation>
    <scope>NUCLEOTIDE SEQUENCE [LARGE SCALE GENOMIC DNA]</scope>
    <source>
        <strain evidence="1">201300427</strain>
    </source>
</reference>
<evidence type="ECO:0000313" key="2">
    <source>
        <dbReference type="Proteomes" id="UP000298058"/>
    </source>
</evidence>
<keyword evidence="2" id="KW-1185">Reference proteome</keyword>
<dbReference type="AlphaFoldDB" id="A0A4R9M4T9"/>